<dbReference type="GO" id="GO:0005737">
    <property type="term" value="C:cytoplasm"/>
    <property type="evidence" value="ECO:0007669"/>
    <property type="project" value="Ensembl"/>
</dbReference>
<sequence>MVQVYNLHPFGSQQVVPLKQEPALFCCGGDVLLVACGSGACKVEVFAELCEPLGSFSTLGRVLSMAYGEVGDYVATIEEKHSTLFLRVYVNWRCMSSGSSRVCVRMQGHNPEASYTETSKEQMTIIEIPLSDPPTCFSCLLDFERSLILHMEKITPTEVAFCAGYVAVTAELEVLVFKLLTGEKITLAGNSNICESIEPEMPLMKATGLEVDQTQSESDGFVFCQQPVELLGEESSKCEISVILESISLCGEDLNIQVQYVLYRRFALDVSSFPFSVEDAKLHSLQLLPIHESGNTTKQEFLSLFCFFSLPHVAYLYTINNLVELISTYQYSERSQQAVLTPQFLHVITSNNLQCFTVRCSAAAARNQDPYIDTTLKACPPVSLDVCTLRMQLFIGLKAISHFKHHIIILTKADSEDILEKKSLKRRLLYRKADNIKPKVPPESESGWNLYVVNTTSTLQLYREMVEYSKTYENVRTESCIHLLSEAHLLVRTALMDPALKELEEKEALLAAFHESCALLGDCYSRFDTKDFHLAIPYYKMSSLSISDILKRVTFEDKTQKYEKGFIFYLQHSLFEDIDEKLNKDLAAKVLQIFHRAEPNQIPHILCSPCMKNVCPEMAKEYLELIENMAPSVLVTLAKASVALKKRDWDRCKKELDSQAEMKLVCGFIREPRLLKQHNKGQMFPTELALYLKETRPGFLLASLLALHENNKMELEEADSYIKMLNGKNEDAVPQLLVDFWEALLVACTQEEVAQKLHFKLATQYIWRLSRKELPDTEPLKTTEDLINSCSDYGLIFSWIIFMMSLVPLPDWNSCDDLSKLQSLLCSPSFRISSILPFVKNIPEDSISGLSIHVLCDTCLGQHEAGIDKLLDRCPEAVIPYAQHELRDEHQALWWNKLLPELCKRTRHVGENYPVFLSSLQETLSVIATALELRDFLNVLPEDGNAAFFLPHLLQCSRRLVT</sequence>
<feature type="domain" description="BLOC-2 complex member HPS3 N-terminal" evidence="1">
    <location>
        <begin position="140"/>
        <end position="441"/>
    </location>
</feature>
<accession>A0A8C6Y047</accession>
<dbReference type="Pfam" id="PF14761">
    <property type="entry name" value="HPS3_N"/>
    <property type="match status" value="2"/>
</dbReference>
<evidence type="ECO:0000313" key="3">
    <source>
        <dbReference type="Ensembl" id="ENSNNAP00000021128.1"/>
    </source>
</evidence>
<gene>
    <name evidence="3" type="primary">HPS3</name>
</gene>
<name>A0A8C6Y047_NAJNA</name>
<evidence type="ECO:0000313" key="4">
    <source>
        <dbReference type="Proteomes" id="UP000694559"/>
    </source>
</evidence>
<dbReference type="OrthoDB" id="10255480at2759"/>
<dbReference type="GeneTree" id="ENSGT00390000015458"/>
<dbReference type="Pfam" id="PF14763">
    <property type="entry name" value="HPS3_C"/>
    <property type="match status" value="1"/>
</dbReference>
<dbReference type="InterPro" id="IPR029438">
    <property type="entry name" value="HPS3_C"/>
</dbReference>
<dbReference type="PANTHER" id="PTHR28633:SF1">
    <property type="entry name" value="BLOC-2 COMPLEX MEMBER HPS3"/>
    <property type="match status" value="1"/>
</dbReference>
<evidence type="ECO:0000259" key="1">
    <source>
        <dbReference type="Pfam" id="PF14761"/>
    </source>
</evidence>
<dbReference type="GO" id="GO:0043473">
    <property type="term" value="P:pigmentation"/>
    <property type="evidence" value="ECO:0007669"/>
    <property type="project" value="Ensembl"/>
</dbReference>
<dbReference type="AlphaFoldDB" id="A0A8C6Y047"/>
<dbReference type="InterPro" id="IPR017216">
    <property type="entry name" value="HPS3"/>
</dbReference>
<dbReference type="GO" id="GO:0031084">
    <property type="term" value="C:BLOC-2 complex"/>
    <property type="evidence" value="ECO:0007669"/>
    <property type="project" value="Ensembl"/>
</dbReference>
<protein>
    <submittedName>
        <fullName evidence="3">HPS3 biosis of lysosomal organelles complex 2 subunit 1</fullName>
    </submittedName>
</protein>
<dbReference type="InterPro" id="IPR029437">
    <property type="entry name" value="HPS3_N"/>
</dbReference>
<feature type="domain" description="BLOC-2 complex member HPS3 N-terminal" evidence="1">
    <location>
        <begin position="3"/>
        <end position="139"/>
    </location>
</feature>
<keyword evidence="4" id="KW-1185">Reference proteome</keyword>
<dbReference type="OMA" id="CIPYYKM"/>
<dbReference type="Proteomes" id="UP000694559">
    <property type="component" value="Unplaced"/>
</dbReference>
<proteinExistence type="predicted"/>
<evidence type="ECO:0000259" key="2">
    <source>
        <dbReference type="Pfam" id="PF14763"/>
    </source>
</evidence>
<feature type="domain" description="BLOC-2 complex member HPS3 C-terminal" evidence="2">
    <location>
        <begin position="460"/>
        <end position="959"/>
    </location>
</feature>
<reference evidence="3" key="2">
    <citation type="submission" date="2025-09" db="UniProtKB">
        <authorList>
            <consortium name="Ensembl"/>
        </authorList>
    </citation>
    <scope>IDENTIFICATION</scope>
</reference>
<reference evidence="3" key="1">
    <citation type="submission" date="2025-08" db="UniProtKB">
        <authorList>
            <consortium name="Ensembl"/>
        </authorList>
    </citation>
    <scope>IDENTIFICATION</scope>
</reference>
<organism evidence="3 4">
    <name type="scientific">Naja naja</name>
    <name type="common">Indian cobra</name>
    <dbReference type="NCBI Taxonomy" id="35670"/>
    <lineage>
        <taxon>Eukaryota</taxon>
        <taxon>Metazoa</taxon>
        <taxon>Chordata</taxon>
        <taxon>Craniata</taxon>
        <taxon>Vertebrata</taxon>
        <taxon>Euteleostomi</taxon>
        <taxon>Lepidosauria</taxon>
        <taxon>Squamata</taxon>
        <taxon>Bifurcata</taxon>
        <taxon>Unidentata</taxon>
        <taxon>Episquamata</taxon>
        <taxon>Toxicofera</taxon>
        <taxon>Serpentes</taxon>
        <taxon>Colubroidea</taxon>
        <taxon>Elapidae</taxon>
        <taxon>Elapinae</taxon>
        <taxon>Naja</taxon>
    </lineage>
</organism>
<dbReference type="Ensembl" id="ENSNNAT00000022155.1">
    <property type="protein sequence ID" value="ENSNNAP00000021128.1"/>
    <property type="gene ID" value="ENSNNAG00000013842.1"/>
</dbReference>
<dbReference type="PANTHER" id="PTHR28633">
    <property type="entry name" value="HERMANSKY-PUDLAK SYNDROME 3 PROTEIN"/>
    <property type="match status" value="1"/>
</dbReference>